<sequence>MTGGVISLGGGVISLGGGVISLGGGVVGFGGGGFFITAHFSYLNTKKSYAARSHLTKQLRFGCLDLTISGDGGDSEFLQHMNFDKTIDKERYTISSYSPVKSHSCLFLSWDRV</sequence>
<evidence type="ECO:0000256" key="1">
    <source>
        <dbReference type="SAM" id="Phobius"/>
    </source>
</evidence>
<gene>
    <name evidence="2" type="ORF">F8M41_013460</name>
</gene>
<accession>A0A8H4ASA0</accession>
<protein>
    <submittedName>
        <fullName evidence="2">Uncharacterized protein</fullName>
    </submittedName>
</protein>
<keyword evidence="1" id="KW-0812">Transmembrane</keyword>
<keyword evidence="1" id="KW-0472">Membrane</keyword>
<dbReference type="Proteomes" id="UP000439903">
    <property type="component" value="Unassembled WGS sequence"/>
</dbReference>
<evidence type="ECO:0000313" key="2">
    <source>
        <dbReference type="EMBL" id="KAF0527766.1"/>
    </source>
</evidence>
<evidence type="ECO:0000313" key="3">
    <source>
        <dbReference type="Proteomes" id="UP000439903"/>
    </source>
</evidence>
<keyword evidence="3" id="KW-1185">Reference proteome</keyword>
<dbReference type="EMBL" id="WTPW01000274">
    <property type="protein sequence ID" value="KAF0527766.1"/>
    <property type="molecule type" value="Genomic_DNA"/>
</dbReference>
<feature type="transmembrane region" description="Helical" evidence="1">
    <location>
        <begin position="20"/>
        <end position="43"/>
    </location>
</feature>
<organism evidence="2 3">
    <name type="scientific">Gigaspora margarita</name>
    <dbReference type="NCBI Taxonomy" id="4874"/>
    <lineage>
        <taxon>Eukaryota</taxon>
        <taxon>Fungi</taxon>
        <taxon>Fungi incertae sedis</taxon>
        <taxon>Mucoromycota</taxon>
        <taxon>Glomeromycotina</taxon>
        <taxon>Glomeromycetes</taxon>
        <taxon>Diversisporales</taxon>
        <taxon>Gigasporaceae</taxon>
        <taxon>Gigaspora</taxon>
    </lineage>
</organism>
<proteinExistence type="predicted"/>
<dbReference type="AlphaFoldDB" id="A0A8H4ASA0"/>
<reference evidence="2 3" key="1">
    <citation type="journal article" date="2019" name="Environ. Microbiol.">
        <title>At the nexus of three kingdoms: the genome of the mycorrhizal fungus Gigaspora margarita provides insights into plant, endobacterial and fungal interactions.</title>
        <authorList>
            <person name="Venice F."/>
            <person name="Ghignone S."/>
            <person name="Salvioli di Fossalunga A."/>
            <person name="Amselem J."/>
            <person name="Novero M."/>
            <person name="Xianan X."/>
            <person name="Sedzielewska Toro K."/>
            <person name="Morin E."/>
            <person name="Lipzen A."/>
            <person name="Grigoriev I.V."/>
            <person name="Henrissat B."/>
            <person name="Martin F.M."/>
            <person name="Bonfante P."/>
        </authorList>
    </citation>
    <scope>NUCLEOTIDE SEQUENCE [LARGE SCALE GENOMIC DNA]</scope>
    <source>
        <strain evidence="2 3">BEG34</strain>
    </source>
</reference>
<keyword evidence="1" id="KW-1133">Transmembrane helix</keyword>
<name>A0A8H4ASA0_GIGMA</name>
<comment type="caution">
    <text evidence="2">The sequence shown here is derived from an EMBL/GenBank/DDBJ whole genome shotgun (WGS) entry which is preliminary data.</text>
</comment>